<accession>A0A7T2S2I1</accession>
<dbReference type="InterPro" id="IPR036271">
    <property type="entry name" value="Tet_transcr_reg_TetR-rel_C_sf"/>
</dbReference>
<evidence type="ECO:0000256" key="1">
    <source>
        <dbReference type="ARBA" id="ARBA00023015"/>
    </source>
</evidence>
<evidence type="ECO:0000256" key="2">
    <source>
        <dbReference type="ARBA" id="ARBA00023125"/>
    </source>
</evidence>
<dbReference type="InterPro" id="IPR050109">
    <property type="entry name" value="HTH-type_TetR-like_transc_reg"/>
</dbReference>
<gene>
    <name evidence="6" type="ORF">I6G66_24470</name>
</gene>
<dbReference type="EMBL" id="CP065668">
    <property type="protein sequence ID" value="QPS07402.1"/>
    <property type="molecule type" value="Genomic_DNA"/>
</dbReference>
<evidence type="ECO:0000313" key="6">
    <source>
        <dbReference type="EMBL" id="QPS07402.1"/>
    </source>
</evidence>
<dbReference type="SUPFAM" id="SSF48498">
    <property type="entry name" value="Tetracyclin repressor-like, C-terminal domain"/>
    <property type="match status" value="1"/>
</dbReference>
<reference evidence="6 7" key="1">
    <citation type="submission" date="2020-12" db="EMBL/GenBank/DDBJ databases">
        <title>FDA dAtabase for Regulatory Grade micrObial Sequences (FDA-ARGOS): Supporting development and validation of Infectious Disease Dx tests.</title>
        <authorList>
            <person name="Sproer C."/>
            <person name="Gronow S."/>
            <person name="Severitt S."/>
            <person name="Schroder I."/>
            <person name="Tallon L."/>
            <person name="Sadzewicz L."/>
            <person name="Zhao X."/>
            <person name="Boylan J."/>
            <person name="Ott S."/>
            <person name="Bowen H."/>
            <person name="Vavikolanu K."/>
            <person name="Mehta A."/>
            <person name="Aluvathingal J."/>
            <person name="Nadendla S."/>
            <person name="Lowell S."/>
            <person name="Myers T."/>
            <person name="Yan Y."/>
            <person name="Sichtig H."/>
        </authorList>
    </citation>
    <scope>NUCLEOTIDE SEQUENCE [LARGE SCALE GENOMIC DNA]</scope>
    <source>
        <strain evidence="6 7">FDAARGOS_909</strain>
    </source>
</reference>
<keyword evidence="2 4" id="KW-0238">DNA-binding</keyword>
<dbReference type="GO" id="GO:0000976">
    <property type="term" value="F:transcription cis-regulatory region binding"/>
    <property type="evidence" value="ECO:0007669"/>
    <property type="project" value="TreeGrafter"/>
</dbReference>
<dbReference type="GO" id="GO:0003700">
    <property type="term" value="F:DNA-binding transcription factor activity"/>
    <property type="evidence" value="ECO:0007669"/>
    <property type="project" value="TreeGrafter"/>
</dbReference>
<dbReference type="InterPro" id="IPR041490">
    <property type="entry name" value="KstR2_TetR_C"/>
</dbReference>
<dbReference type="PRINTS" id="PR00455">
    <property type="entry name" value="HTHTETR"/>
</dbReference>
<sequence>MARPRKSEIHSDNRREELVIAAARLFREKGFNGTSMRDIAAAAHMQSGSPFYHFASKQDLLFAGVEHGLRACLQVLEAIDARSMAPAAYFRALAREHLAHLLEDRIGMAPLVVDEWRHLEGTNRAAIVDLRRRYEQLWTRALQGLHDAGLAGRAEKMECYFFLGALHSVYSWYRPEGPLSPQAVADRLVDWVLGPRA</sequence>
<dbReference type="PANTHER" id="PTHR30055:SF234">
    <property type="entry name" value="HTH-TYPE TRANSCRIPTIONAL REGULATOR BETI"/>
    <property type="match status" value="1"/>
</dbReference>
<dbReference type="PANTHER" id="PTHR30055">
    <property type="entry name" value="HTH-TYPE TRANSCRIPTIONAL REGULATOR RUTR"/>
    <property type="match status" value="1"/>
</dbReference>
<evidence type="ECO:0000313" key="7">
    <source>
        <dbReference type="Proteomes" id="UP000594778"/>
    </source>
</evidence>
<evidence type="ECO:0000256" key="3">
    <source>
        <dbReference type="ARBA" id="ARBA00023163"/>
    </source>
</evidence>
<dbReference type="PROSITE" id="PS50977">
    <property type="entry name" value="HTH_TETR_2"/>
    <property type="match status" value="1"/>
</dbReference>
<dbReference type="Pfam" id="PF17932">
    <property type="entry name" value="TetR_C_24"/>
    <property type="match status" value="1"/>
</dbReference>
<organism evidence="6 7">
    <name type="scientific">Delftia acidovorans</name>
    <name type="common">Pseudomonas acidovorans</name>
    <name type="synonym">Comamonas acidovorans</name>
    <dbReference type="NCBI Taxonomy" id="80866"/>
    <lineage>
        <taxon>Bacteria</taxon>
        <taxon>Pseudomonadati</taxon>
        <taxon>Pseudomonadota</taxon>
        <taxon>Betaproteobacteria</taxon>
        <taxon>Burkholderiales</taxon>
        <taxon>Comamonadaceae</taxon>
        <taxon>Delftia</taxon>
    </lineage>
</organism>
<dbReference type="Proteomes" id="UP000594778">
    <property type="component" value="Chromosome"/>
</dbReference>
<keyword evidence="3" id="KW-0804">Transcription</keyword>
<name>A0A7T2S2I1_DELAC</name>
<dbReference type="AlphaFoldDB" id="A0A7T2S2I1"/>
<dbReference type="Pfam" id="PF00440">
    <property type="entry name" value="TetR_N"/>
    <property type="match status" value="1"/>
</dbReference>
<evidence type="ECO:0000259" key="5">
    <source>
        <dbReference type="PROSITE" id="PS50977"/>
    </source>
</evidence>
<feature type="domain" description="HTH tetR-type" evidence="5">
    <location>
        <begin position="12"/>
        <end position="72"/>
    </location>
</feature>
<keyword evidence="1" id="KW-0805">Transcription regulation</keyword>
<proteinExistence type="predicted"/>
<feature type="DNA-binding region" description="H-T-H motif" evidence="4">
    <location>
        <begin position="35"/>
        <end position="54"/>
    </location>
</feature>
<dbReference type="InterPro" id="IPR001647">
    <property type="entry name" value="HTH_TetR"/>
</dbReference>
<dbReference type="InterPro" id="IPR009057">
    <property type="entry name" value="Homeodomain-like_sf"/>
</dbReference>
<protein>
    <submittedName>
        <fullName evidence="6">TetR family transcriptional regulator</fullName>
    </submittedName>
</protein>
<dbReference type="RefSeq" id="WP_183019668.1">
    <property type="nucleotide sequence ID" value="NZ_CP065668.1"/>
</dbReference>
<dbReference type="Gene3D" id="1.10.357.10">
    <property type="entry name" value="Tetracycline Repressor, domain 2"/>
    <property type="match status" value="1"/>
</dbReference>
<evidence type="ECO:0000256" key="4">
    <source>
        <dbReference type="PROSITE-ProRule" id="PRU00335"/>
    </source>
</evidence>
<dbReference type="SUPFAM" id="SSF46689">
    <property type="entry name" value="Homeodomain-like"/>
    <property type="match status" value="1"/>
</dbReference>